<keyword evidence="6" id="KW-1185">Reference proteome</keyword>
<reference evidence="5 6" key="1">
    <citation type="submission" date="2020-08" db="EMBL/GenBank/DDBJ databases">
        <title>Plant Genome Project.</title>
        <authorList>
            <person name="Zhang R.-G."/>
        </authorList>
    </citation>
    <scope>NUCLEOTIDE SEQUENCE [LARGE SCALE GENOMIC DNA]</scope>
    <source>
        <tissue evidence="5">Rhizome</tissue>
    </source>
</reference>
<name>A0A8J5LC33_ZINOF</name>
<protein>
    <recommendedName>
        <fullName evidence="7">Pentatricopeptide repeat-containing protein</fullName>
    </recommendedName>
</protein>
<dbReference type="FunFam" id="1.25.40.10:FF:000348">
    <property type="entry name" value="Pentatricopeptide repeat-containing protein chloroplastic"/>
    <property type="match status" value="1"/>
</dbReference>
<dbReference type="InterPro" id="IPR046848">
    <property type="entry name" value="E_motif"/>
</dbReference>
<feature type="repeat" description="PPR" evidence="2">
    <location>
        <begin position="117"/>
        <end position="147"/>
    </location>
</feature>
<evidence type="ECO:0008006" key="7">
    <source>
        <dbReference type="Google" id="ProtNLM"/>
    </source>
</evidence>
<feature type="transmembrane region" description="Helical" evidence="4">
    <location>
        <begin position="288"/>
        <end position="310"/>
    </location>
</feature>
<evidence type="ECO:0000313" key="6">
    <source>
        <dbReference type="Proteomes" id="UP000734854"/>
    </source>
</evidence>
<evidence type="ECO:0000256" key="1">
    <source>
        <dbReference type="ARBA" id="ARBA00022737"/>
    </source>
</evidence>
<dbReference type="AlphaFoldDB" id="A0A8J5LC33"/>
<dbReference type="InterPro" id="IPR046960">
    <property type="entry name" value="PPR_At4g14850-like_plant"/>
</dbReference>
<organism evidence="5 6">
    <name type="scientific">Zingiber officinale</name>
    <name type="common">Ginger</name>
    <name type="synonym">Amomum zingiber</name>
    <dbReference type="NCBI Taxonomy" id="94328"/>
    <lineage>
        <taxon>Eukaryota</taxon>
        <taxon>Viridiplantae</taxon>
        <taxon>Streptophyta</taxon>
        <taxon>Embryophyta</taxon>
        <taxon>Tracheophyta</taxon>
        <taxon>Spermatophyta</taxon>
        <taxon>Magnoliopsida</taxon>
        <taxon>Liliopsida</taxon>
        <taxon>Zingiberales</taxon>
        <taxon>Zingiberaceae</taxon>
        <taxon>Zingiber</taxon>
    </lineage>
</organism>
<evidence type="ECO:0000256" key="4">
    <source>
        <dbReference type="SAM" id="Phobius"/>
    </source>
</evidence>
<dbReference type="PANTHER" id="PTHR47926">
    <property type="entry name" value="PENTATRICOPEPTIDE REPEAT-CONTAINING PROTEIN"/>
    <property type="match status" value="1"/>
</dbReference>
<feature type="repeat" description="PPR" evidence="2">
    <location>
        <begin position="148"/>
        <end position="182"/>
    </location>
</feature>
<sequence>MAGVLPLSPTTPLPPFPDPPKLNQLRDRHSTGDDDALLLSHLAITQHSFPGKAAYISAMKAASLHSSDSHGRAVHACILKVGLVADRFIASSIVRFYSSVSDLDSARKVFDGVPLKDAALHTTLLTGYVQNGEIEKARGLFDAMPDRDVIAWNAMLSGYAQCRLPESALELFVEMQQSNCSPNEVTLILALSSCSQLGSLDLGEWIHGYINRHNVEIRRSITLNNSLVHMYAKCGRLDAALVLFLEQNPKNLESWNTMLCGLAVNGCGMATLSLFAQMIKFRLRPDRITFVGILMACSHVGMIDTAIIGFNCMKTVYGVEPKAEHVGCLVDALSRGGYLDKARSVLEGMLFETNASAWRALLGGCFAHGDYELGVVVARHLIELEPLEESGYVALQKLYAITGRTEDALKVRKLMCDLDIKQSSGASMIEVEGTACEFLAGTL</sequence>
<keyword evidence="4" id="KW-1133">Transmembrane helix</keyword>
<dbReference type="PROSITE" id="PS51375">
    <property type="entry name" value="PPR"/>
    <property type="match status" value="3"/>
</dbReference>
<dbReference type="Pfam" id="PF01535">
    <property type="entry name" value="PPR"/>
    <property type="match status" value="3"/>
</dbReference>
<dbReference type="Proteomes" id="UP000734854">
    <property type="component" value="Unassembled WGS sequence"/>
</dbReference>
<dbReference type="InterPro" id="IPR002885">
    <property type="entry name" value="PPR_rpt"/>
</dbReference>
<feature type="compositionally biased region" description="Pro residues" evidence="3">
    <location>
        <begin position="9"/>
        <end position="20"/>
    </location>
</feature>
<dbReference type="GO" id="GO:0009451">
    <property type="term" value="P:RNA modification"/>
    <property type="evidence" value="ECO:0007669"/>
    <property type="project" value="InterPro"/>
</dbReference>
<dbReference type="OrthoDB" id="185373at2759"/>
<dbReference type="FunFam" id="1.25.40.10:FF:000090">
    <property type="entry name" value="Pentatricopeptide repeat-containing protein, chloroplastic"/>
    <property type="match status" value="1"/>
</dbReference>
<comment type="caution">
    <text evidence="5">The sequence shown here is derived from an EMBL/GenBank/DDBJ whole genome shotgun (WGS) entry which is preliminary data.</text>
</comment>
<keyword evidence="1" id="KW-0677">Repeat</keyword>
<evidence type="ECO:0000256" key="3">
    <source>
        <dbReference type="SAM" id="MobiDB-lite"/>
    </source>
</evidence>
<proteinExistence type="predicted"/>
<keyword evidence="4" id="KW-0812">Transmembrane</keyword>
<dbReference type="EMBL" id="JACMSC010000005">
    <property type="protein sequence ID" value="KAG6522987.1"/>
    <property type="molecule type" value="Genomic_DNA"/>
</dbReference>
<dbReference type="Pfam" id="PF13041">
    <property type="entry name" value="PPR_2"/>
    <property type="match status" value="1"/>
</dbReference>
<gene>
    <name evidence="5" type="ORF">ZIOFF_020144</name>
</gene>
<dbReference type="GO" id="GO:0003723">
    <property type="term" value="F:RNA binding"/>
    <property type="evidence" value="ECO:0007669"/>
    <property type="project" value="InterPro"/>
</dbReference>
<feature type="repeat" description="PPR" evidence="2">
    <location>
        <begin position="251"/>
        <end position="285"/>
    </location>
</feature>
<feature type="region of interest" description="Disordered" evidence="3">
    <location>
        <begin position="1"/>
        <end position="29"/>
    </location>
</feature>
<feature type="transmembrane region" description="Helical" evidence="4">
    <location>
        <begin position="255"/>
        <end position="276"/>
    </location>
</feature>
<accession>A0A8J5LC33</accession>
<keyword evidence="4" id="KW-0472">Membrane</keyword>
<dbReference type="NCBIfam" id="TIGR00756">
    <property type="entry name" value="PPR"/>
    <property type="match status" value="3"/>
</dbReference>
<evidence type="ECO:0000256" key="2">
    <source>
        <dbReference type="PROSITE-ProRule" id="PRU00708"/>
    </source>
</evidence>
<evidence type="ECO:0000313" key="5">
    <source>
        <dbReference type="EMBL" id="KAG6522987.1"/>
    </source>
</evidence>
<dbReference type="Pfam" id="PF20431">
    <property type="entry name" value="E_motif"/>
    <property type="match status" value="1"/>
</dbReference>